<feature type="chain" id="PRO_5046645379" evidence="2">
    <location>
        <begin position="32"/>
        <end position="152"/>
    </location>
</feature>
<organism evidence="3 4">
    <name type="scientific">Duganella zoogloeoides</name>
    <dbReference type="NCBI Taxonomy" id="75659"/>
    <lineage>
        <taxon>Bacteria</taxon>
        <taxon>Pseudomonadati</taxon>
        <taxon>Pseudomonadota</taxon>
        <taxon>Betaproteobacteria</taxon>
        <taxon>Burkholderiales</taxon>
        <taxon>Oxalobacteraceae</taxon>
        <taxon>Telluria group</taxon>
        <taxon>Duganella</taxon>
    </lineage>
</organism>
<gene>
    <name evidence="3" type="ORF">SR858_06430</name>
</gene>
<accession>A0ABZ0Y1Q7</accession>
<reference evidence="3 4" key="1">
    <citation type="submission" date="2023-11" db="EMBL/GenBank/DDBJ databases">
        <title>MicrobeMod: A computational toolkit for identifying prokaryotic methylation and restriction-modification with nanopore sequencing.</title>
        <authorList>
            <person name="Crits-Christoph A."/>
            <person name="Kang S.C."/>
            <person name="Lee H."/>
            <person name="Ostrov N."/>
        </authorList>
    </citation>
    <scope>NUCLEOTIDE SEQUENCE [LARGE SCALE GENOMIC DNA]</scope>
    <source>
        <strain evidence="3 4">ATCC 25935</strain>
    </source>
</reference>
<evidence type="ECO:0000256" key="1">
    <source>
        <dbReference type="SAM" id="MobiDB-lite"/>
    </source>
</evidence>
<dbReference type="GeneID" id="43166998"/>
<dbReference type="RefSeq" id="WP_154819856.1">
    <property type="nucleotide sequence ID" value="NZ_CP140152.1"/>
</dbReference>
<sequence>MTTPDFKKQRPGYLVHLLGVPLFLYATTCAAAEPQCPESITPARVELTGPPAGWTASIGSRFYLHSAAPTSGPPEERGELAGFRQSGPPKRRTYTYDLAGIFPAGKWLACRYGTSDEITLARRLDDDVRSCSFTYQKGGHVGQNQVTIACNR</sequence>
<evidence type="ECO:0000313" key="4">
    <source>
        <dbReference type="Proteomes" id="UP001326110"/>
    </source>
</evidence>
<name>A0ABZ0Y1Q7_9BURK</name>
<feature type="region of interest" description="Disordered" evidence="1">
    <location>
        <begin position="67"/>
        <end position="87"/>
    </location>
</feature>
<dbReference type="EMBL" id="CP140152">
    <property type="protein sequence ID" value="WQH05967.1"/>
    <property type="molecule type" value="Genomic_DNA"/>
</dbReference>
<dbReference type="InterPro" id="IPR049973">
    <property type="entry name" value="STY0301-like"/>
</dbReference>
<keyword evidence="4" id="KW-1185">Reference proteome</keyword>
<dbReference type="Proteomes" id="UP001326110">
    <property type="component" value="Chromosome"/>
</dbReference>
<feature type="signal peptide" evidence="2">
    <location>
        <begin position="1"/>
        <end position="31"/>
    </location>
</feature>
<protein>
    <submittedName>
        <fullName evidence="3">STY0301 family protein</fullName>
    </submittedName>
</protein>
<dbReference type="NCBIfam" id="NF042415">
    <property type="entry name" value="STY0301_fam"/>
    <property type="match status" value="1"/>
</dbReference>
<keyword evidence="2" id="KW-0732">Signal</keyword>
<evidence type="ECO:0000256" key="2">
    <source>
        <dbReference type="SAM" id="SignalP"/>
    </source>
</evidence>
<evidence type="ECO:0000313" key="3">
    <source>
        <dbReference type="EMBL" id="WQH05967.1"/>
    </source>
</evidence>
<proteinExistence type="predicted"/>